<reference evidence="2" key="1">
    <citation type="submission" date="2016-06" db="UniProtKB">
        <authorList>
            <consortium name="WormBaseParasite"/>
        </authorList>
    </citation>
    <scope>IDENTIFICATION</scope>
</reference>
<accession>A0A183J8P4</accession>
<name>A0A183J8P4_9BILA</name>
<sequence>LVSVVKQYVNEWSFSQDLFAETKLCGSEVYGGGDLRPDIQLNDTGDQSRSDQNHHRGLQCRETLDIVITHEPAMAKNSPPRQTEETASTDYYRQIIEQKSSKSVTVQVLNQNAKVTVCCALSIGHKADTSDYDQREVTNKRRVSHLRRRLVLCFRCNR</sequence>
<proteinExistence type="predicted"/>
<dbReference type="AlphaFoldDB" id="A0A183J8P4"/>
<organism evidence="2">
    <name type="scientific">Soboliphyme baturini</name>
    <dbReference type="NCBI Taxonomy" id="241478"/>
    <lineage>
        <taxon>Eukaryota</taxon>
        <taxon>Metazoa</taxon>
        <taxon>Ecdysozoa</taxon>
        <taxon>Nematoda</taxon>
        <taxon>Enoplea</taxon>
        <taxon>Dorylaimia</taxon>
        <taxon>Dioctophymatida</taxon>
        <taxon>Dioctophymatoidea</taxon>
        <taxon>Soboliphymatidae</taxon>
        <taxon>Soboliphyme</taxon>
    </lineage>
</organism>
<protein>
    <submittedName>
        <fullName evidence="2">Metalloprotease</fullName>
    </submittedName>
</protein>
<evidence type="ECO:0000256" key="1">
    <source>
        <dbReference type="SAM" id="MobiDB-lite"/>
    </source>
</evidence>
<evidence type="ECO:0000313" key="2">
    <source>
        <dbReference type="WBParaSite" id="SBAD_0001264701-mRNA-1"/>
    </source>
</evidence>
<dbReference type="WBParaSite" id="SBAD_0001264701-mRNA-1">
    <property type="protein sequence ID" value="SBAD_0001264701-mRNA-1"/>
    <property type="gene ID" value="SBAD_0001264701"/>
</dbReference>
<feature type="region of interest" description="Disordered" evidence="1">
    <location>
        <begin position="36"/>
        <end position="55"/>
    </location>
</feature>